<feature type="transmembrane region" description="Helical" evidence="1">
    <location>
        <begin position="96"/>
        <end position="118"/>
    </location>
</feature>
<organism evidence="2 3">
    <name type="scientific">Roseovarius nubinhibens</name>
    <dbReference type="NCBI Taxonomy" id="314263"/>
    <lineage>
        <taxon>Bacteria</taxon>
        <taxon>Pseudomonadati</taxon>
        <taxon>Pseudomonadota</taxon>
        <taxon>Alphaproteobacteria</taxon>
        <taxon>Rhodobacterales</taxon>
        <taxon>Roseobacteraceae</taxon>
        <taxon>Roseovarius</taxon>
    </lineage>
</organism>
<evidence type="ECO:0000256" key="1">
    <source>
        <dbReference type="SAM" id="Phobius"/>
    </source>
</evidence>
<protein>
    <submittedName>
        <fullName evidence="2">EamA-like transporter family protein</fullName>
    </submittedName>
</protein>
<dbReference type="InterPro" id="IPR006750">
    <property type="entry name" value="YdcZ"/>
</dbReference>
<dbReference type="PANTHER" id="PTHR34821">
    <property type="entry name" value="INNER MEMBRANE PROTEIN YDCZ"/>
    <property type="match status" value="1"/>
</dbReference>
<name>A0A348WID8_9RHOB</name>
<evidence type="ECO:0000313" key="3">
    <source>
        <dbReference type="Proteomes" id="UP000264719"/>
    </source>
</evidence>
<accession>A0A348WID8</accession>
<dbReference type="RefSeq" id="WP_009815177.1">
    <property type="nucleotide sequence ID" value="NZ_CAXAXR010000011.1"/>
</dbReference>
<proteinExistence type="predicted"/>
<evidence type="ECO:0000313" key="2">
    <source>
        <dbReference type="EMBL" id="HAR54300.1"/>
    </source>
</evidence>
<keyword evidence="1" id="KW-0812">Transmembrane</keyword>
<feature type="transmembrane region" description="Helical" evidence="1">
    <location>
        <begin position="37"/>
        <end position="58"/>
    </location>
</feature>
<sequence>MQQPILIASLLMIAVGFGVTVQSPINAALGRAIASPLAAATISFGVGFTALLLVTLFTGQAPALARVGNAPLWLLIGGFFGALFVFGSLWTVPILGVLTMTIMIVFGQVIAAGVLDAIGAFGLEPRPFTLPRILAALCLLAGVVLSRF</sequence>
<gene>
    <name evidence="2" type="ORF">DCS45_20865</name>
</gene>
<comment type="caution">
    <text evidence="2">The sequence shown here is derived from an EMBL/GenBank/DDBJ whole genome shotgun (WGS) entry which is preliminary data.</text>
</comment>
<dbReference type="Proteomes" id="UP000264719">
    <property type="component" value="Unassembled WGS sequence"/>
</dbReference>
<dbReference type="GO" id="GO:0005886">
    <property type="term" value="C:plasma membrane"/>
    <property type="evidence" value="ECO:0007669"/>
    <property type="project" value="TreeGrafter"/>
</dbReference>
<reference evidence="2 3" key="1">
    <citation type="journal article" date="2018" name="Nat. Biotechnol.">
        <title>A standardized bacterial taxonomy based on genome phylogeny substantially revises the tree of life.</title>
        <authorList>
            <person name="Parks D.H."/>
            <person name="Chuvochina M."/>
            <person name="Waite D.W."/>
            <person name="Rinke C."/>
            <person name="Skarshewski A."/>
            <person name="Chaumeil P.A."/>
            <person name="Hugenholtz P."/>
        </authorList>
    </citation>
    <scope>NUCLEOTIDE SEQUENCE [LARGE SCALE GENOMIC DNA]</scope>
    <source>
        <strain evidence="2">UBA9169</strain>
    </source>
</reference>
<feature type="transmembrane region" description="Helical" evidence="1">
    <location>
        <begin position="70"/>
        <end position="90"/>
    </location>
</feature>
<keyword evidence="1" id="KW-1133">Transmembrane helix</keyword>
<dbReference type="EMBL" id="DMVW01000198">
    <property type="protein sequence ID" value="HAR54300.1"/>
    <property type="molecule type" value="Genomic_DNA"/>
</dbReference>
<keyword evidence="1" id="KW-0472">Membrane</keyword>
<feature type="transmembrane region" description="Helical" evidence="1">
    <location>
        <begin position="130"/>
        <end position="146"/>
    </location>
</feature>
<dbReference type="AlphaFoldDB" id="A0A348WID8"/>
<dbReference type="PANTHER" id="PTHR34821:SF2">
    <property type="entry name" value="INNER MEMBRANE PROTEIN YDCZ"/>
    <property type="match status" value="1"/>
</dbReference>
<dbReference type="Pfam" id="PF04657">
    <property type="entry name" value="DMT_YdcZ"/>
    <property type="match status" value="1"/>
</dbReference>